<reference evidence="2" key="2">
    <citation type="submission" date="2023-11" db="UniProtKB">
        <authorList>
            <consortium name="WormBaseParasite"/>
        </authorList>
    </citation>
    <scope>IDENTIFICATION</scope>
</reference>
<organism evidence="1 2">
    <name type="scientific">Trichobilharzia regenti</name>
    <name type="common">Nasal bird schistosome</name>
    <dbReference type="NCBI Taxonomy" id="157069"/>
    <lineage>
        <taxon>Eukaryota</taxon>
        <taxon>Metazoa</taxon>
        <taxon>Spiralia</taxon>
        <taxon>Lophotrochozoa</taxon>
        <taxon>Platyhelminthes</taxon>
        <taxon>Trematoda</taxon>
        <taxon>Digenea</taxon>
        <taxon>Strigeidida</taxon>
        <taxon>Schistosomatoidea</taxon>
        <taxon>Schistosomatidae</taxon>
        <taxon>Trichobilharzia</taxon>
    </lineage>
</organism>
<accession>A0AA85J7M8</accession>
<protein>
    <submittedName>
        <fullName evidence="2">Uncharacterized protein</fullName>
    </submittedName>
</protein>
<dbReference type="WBParaSite" id="TREG1_129820.1">
    <property type="protein sequence ID" value="TREG1_129820.1"/>
    <property type="gene ID" value="TREG1_129820"/>
</dbReference>
<dbReference type="AlphaFoldDB" id="A0AA85J7M8"/>
<keyword evidence="1" id="KW-1185">Reference proteome</keyword>
<proteinExistence type="predicted"/>
<reference evidence="1" key="1">
    <citation type="submission" date="2022-06" db="EMBL/GenBank/DDBJ databases">
        <authorList>
            <person name="Berger JAMES D."/>
            <person name="Berger JAMES D."/>
        </authorList>
    </citation>
    <scope>NUCLEOTIDE SEQUENCE [LARGE SCALE GENOMIC DNA]</scope>
</reference>
<evidence type="ECO:0000313" key="1">
    <source>
        <dbReference type="Proteomes" id="UP000050795"/>
    </source>
</evidence>
<sequence length="101" mass="11849">MWGIGIHTTNVIQETSKDQMMRSNWLSEVKLFSLAILWMKRFSSRVHDRPDGAAIAERLWSQGELKIDEFIPRLNELRCRMLESYKIMGKGSSWITSKVLY</sequence>
<dbReference type="Proteomes" id="UP000050795">
    <property type="component" value="Unassembled WGS sequence"/>
</dbReference>
<evidence type="ECO:0000313" key="2">
    <source>
        <dbReference type="WBParaSite" id="TREG1_129820.1"/>
    </source>
</evidence>
<name>A0AA85J7M8_TRIRE</name>